<dbReference type="CDD" id="cd05466">
    <property type="entry name" value="PBP2_LTTR_substrate"/>
    <property type="match status" value="1"/>
</dbReference>
<dbReference type="SUPFAM" id="SSF46785">
    <property type="entry name" value="Winged helix' DNA-binding domain"/>
    <property type="match status" value="1"/>
</dbReference>
<reference evidence="6 7" key="1">
    <citation type="submission" date="2019-02" db="EMBL/GenBank/DDBJ databases">
        <title>Deep-cultivation of Planctomycetes and their phenomic and genomic characterization uncovers novel biology.</title>
        <authorList>
            <person name="Wiegand S."/>
            <person name="Jogler M."/>
            <person name="Boedeker C."/>
            <person name="Pinto D."/>
            <person name="Vollmers J."/>
            <person name="Rivas-Marin E."/>
            <person name="Kohn T."/>
            <person name="Peeters S.H."/>
            <person name="Heuer A."/>
            <person name="Rast P."/>
            <person name="Oberbeckmann S."/>
            <person name="Bunk B."/>
            <person name="Jeske O."/>
            <person name="Meyerdierks A."/>
            <person name="Storesund J.E."/>
            <person name="Kallscheuer N."/>
            <person name="Luecker S."/>
            <person name="Lage O.M."/>
            <person name="Pohl T."/>
            <person name="Merkel B.J."/>
            <person name="Hornburger P."/>
            <person name="Mueller R.-W."/>
            <person name="Bruemmer F."/>
            <person name="Labrenz M."/>
            <person name="Spormann A.M."/>
            <person name="Op Den Camp H."/>
            <person name="Overmann J."/>
            <person name="Amann R."/>
            <person name="Jetten M.S.M."/>
            <person name="Mascher T."/>
            <person name="Medema M.H."/>
            <person name="Devos D.P."/>
            <person name="Kaster A.-K."/>
            <person name="Ovreas L."/>
            <person name="Rohde M."/>
            <person name="Galperin M.Y."/>
            <person name="Jogler C."/>
        </authorList>
    </citation>
    <scope>NUCLEOTIDE SEQUENCE [LARGE SCALE GENOMIC DNA]</scope>
    <source>
        <strain evidence="6 7">Pla100</strain>
    </source>
</reference>
<dbReference type="InterPro" id="IPR005119">
    <property type="entry name" value="LysR_subst-bd"/>
</dbReference>
<dbReference type="RefSeq" id="WP_146580333.1">
    <property type="nucleotide sequence ID" value="NZ_SJPM01000011.1"/>
</dbReference>
<keyword evidence="3" id="KW-0238">DNA-binding</keyword>
<dbReference type="GO" id="GO:0003677">
    <property type="term" value="F:DNA binding"/>
    <property type="evidence" value="ECO:0007669"/>
    <property type="project" value="UniProtKB-KW"/>
</dbReference>
<dbReference type="Pfam" id="PF00126">
    <property type="entry name" value="HTH_1"/>
    <property type="match status" value="1"/>
</dbReference>
<proteinExistence type="inferred from homology"/>
<dbReference type="PANTHER" id="PTHR30419">
    <property type="entry name" value="HTH-TYPE TRANSCRIPTIONAL REGULATOR YBHD"/>
    <property type="match status" value="1"/>
</dbReference>
<protein>
    <submittedName>
        <fullName evidence="6">HTH-type transcriptional regulator GltC</fullName>
    </submittedName>
</protein>
<evidence type="ECO:0000256" key="2">
    <source>
        <dbReference type="ARBA" id="ARBA00023015"/>
    </source>
</evidence>
<keyword evidence="2" id="KW-0805">Transcription regulation</keyword>
<dbReference type="GO" id="GO:0005829">
    <property type="term" value="C:cytosol"/>
    <property type="evidence" value="ECO:0007669"/>
    <property type="project" value="TreeGrafter"/>
</dbReference>
<accession>A0A5C5ZYA0</accession>
<dbReference type="InterPro" id="IPR036390">
    <property type="entry name" value="WH_DNA-bd_sf"/>
</dbReference>
<keyword evidence="7" id="KW-1185">Reference proteome</keyword>
<keyword evidence="4" id="KW-0804">Transcription</keyword>
<dbReference type="AlphaFoldDB" id="A0A5C5ZYA0"/>
<organism evidence="6 7">
    <name type="scientific">Neorhodopirellula pilleata</name>
    <dbReference type="NCBI Taxonomy" id="2714738"/>
    <lineage>
        <taxon>Bacteria</taxon>
        <taxon>Pseudomonadati</taxon>
        <taxon>Planctomycetota</taxon>
        <taxon>Planctomycetia</taxon>
        <taxon>Pirellulales</taxon>
        <taxon>Pirellulaceae</taxon>
        <taxon>Neorhodopirellula</taxon>
    </lineage>
</organism>
<comment type="caution">
    <text evidence="6">The sequence shown here is derived from an EMBL/GenBank/DDBJ whole genome shotgun (WGS) entry which is preliminary data.</text>
</comment>
<dbReference type="PANTHER" id="PTHR30419:SF8">
    <property type="entry name" value="NITROGEN ASSIMILATION TRANSCRIPTIONAL ACTIVATOR-RELATED"/>
    <property type="match status" value="1"/>
</dbReference>
<dbReference type="OrthoDB" id="9785745at2"/>
<gene>
    <name evidence="6" type="primary">gltC</name>
    <name evidence="6" type="ORF">Pla100_46620</name>
</gene>
<name>A0A5C5ZYA0_9BACT</name>
<dbReference type="Proteomes" id="UP000316213">
    <property type="component" value="Unassembled WGS sequence"/>
</dbReference>
<dbReference type="InterPro" id="IPR036388">
    <property type="entry name" value="WH-like_DNA-bd_sf"/>
</dbReference>
<dbReference type="Pfam" id="PF03466">
    <property type="entry name" value="LysR_substrate"/>
    <property type="match status" value="1"/>
</dbReference>
<dbReference type="InterPro" id="IPR050950">
    <property type="entry name" value="HTH-type_LysR_regulators"/>
</dbReference>
<evidence type="ECO:0000313" key="7">
    <source>
        <dbReference type="Proteomes" id="UP000316213"/>
    </source>
</evidence>
<dbReference type="SUPFAM" id="SSF53850">
    <property type="entry name" value="Periplasmic binding protein-like II"/>
    <property type="match status" value="1"/>
</dbReference>
<dbReference type="FunFam" id="1.10.10.10:FF:000001">
    <property type="entry name" value="LysR family transcriptional regulator"/>
    <property type="match status" value="1"/>
</dbReference>
<evidence type="ECO:0000256" key="3">
    <source>
        <dbReference type="ARBA" id="ARBA00023125"/>
    </source>
</evidence>
<dbReference type="GO" id="GO:0003700">
    <property type="term" value="F:DNA-binding transcription factor activity"/>
    <property type="evidence" value="ECO:0007669"/>
    <property type="project" value="InterPro"/>
</dbReference>
<dbReference type="InterPro" id="IPR000847">
    <property type="entry name" value="LysR_HTH_N"/>
</dbReference>
<evidence type="ECO:0000313" key="6">
    <source>
        <dbReference type="EMBL" id="TWT92642.1"/>
    </source>
</evidence>
<dbReference type="PROSITE" id="PS50931">
    <property type="entry name" value="HTH_LYSR"/>
    <property type="match status" value="1"/>
</dbReference>
<dbReference type="Gene3D" id="1.10.10.10">
    <property type="entry name" value="Winged helix-like DNA-binding domain superfamily/Winged helix DNA-binding domain"/>
    <property type="match status" value="1"/>
</dbReference>
<evidence type="ECO:0000256" key="4">
    <source>
        <dbReference type="ARBA" id="ARBA00023163"/>
    </source>
</evidence>
<feature type="domain" description="HTH lysR-type" evidence="5">
    <location>
        <begin position="1"/>
        <end position="58"/>
    </location>
</feature>
<dbReference type="Gene3D" id="3.40.190.290">
    <property type="match status" value="1"/>
</dbReference>
<dbReference type="EMBL" id="SJPM01000011">
    <property type="protein sequence ID" value="TWT92642.1"/>
    <property type="molecule type" value="Genomic_DNA"/>
</dbReference>
<evidence type="ECO:0000256" key="1">
    <source>
        <dbReference type="ARBA" id="ARBA00009437"/>
    </source>
</evidence>
<evidence type="ECO:0000259" key="5">
    <source>
        <dbReference type="PROSITE" id="PS50931"/>
    </source>
</evidence>
<sequence length="323" mass="35505">MQFRTLEFFCHVADQRSFSKAAAAAGVTQSAVSQSIGHLEETLETILIDRSKRPLALTKAGQIYLRGAREIVRQYRELEEQVHHHGQQLSGTVTIGAVYSVGLSYMPEATAAFEKSHPEVRVRTEFGSSQRVVELVLDNAVDFGLVSFPRATKSLGAIPWLTEPMRLVCSSDHPLAGETEIPASRLQGIEMVGFERGLVLRQAIDQCLKAAGISVVTSMEFDNADSMVRAIQAHRGIGMVPESAVRRETATGTLKVVSCRDIQMVRPLGIIFRKRGKLSRAAVEFGSLLLGREMEVELRTKSEAARADRQRSESNSRAVSVVI</sequence>
<comment type="similarity">
    <text evidence="1">Belongs to the LysR transcriptional regulatory family.</text>
</comment>